<dbReference type="SUPFAM" id="SSF82866">
    <property type="entry name" value="Multidrug efflux transporter AcrB transmembrane domain"/>
    <property type="match status" value="1"/>
</dbReference>
<accession>A0A090QWP6</accession>
<keyword evidence="1" id="KW-0472">Membrane</keyword>
<dbReference type="eggNOG" id="COG0841">
    <property type="taxonomic scope" value="Bacteria"/>
</dbReference>
<comment type="caution">
    <text evidence="2">The sequence shown here is derived from an EMBL/GenBank/DDBJ whole genome shotgun (WGS) entry which is preliminary data.</text>
</comment>
<evidence type="ECO:0000313" key="3">
    <source>
        <dbReference type="Proteomes" id="UP000029227"/>
    </source>
</evidence>
<proteinExistence type="predicted"/>
<reference evidence="2 3" key="1">
    <citation type="journal article" date="2014" name="Genome Announc.">
        <title>Draft Genome Sequences of Two Vibrionaceae Species, Vibrio ponticus C121 and Photobacterium aphoticum C119, Isolated as Coral Reef Microbiota.</title>
        <authorList>
            <person name="Al-saari N."/>
            <person name="Meirelles P.M."/>
            <person name="Mino S."/>
            <person name="Suda W."/>
            <person name="Oshima K."/>
            <person name="Hattori M."/>
            <person name="Ohkuma M."/>
            <person name="Thompson F.L."/>
            <person name="Gomez-Gil B."/>
            <person name="Sawabe T."/>
            <person name="Sawabe T."/>
        </authorList>
    </citation>
    <scope>NUCLEOTIDE SEQUENCE [LARGE SCALE GENOMIC DNA]</scope>
    <source>
        <strain evidence="2 3">JCM 19237</strain>
    </source>
</reference>
<sequence>MFLTRYAISRPAVIAVAVALTALFGLLSIKTLPIQLFPDITRPSLSLTVHWRAAAAEEMESEVAEPLEQVLQGISGTKTVYTEAGNGRAEIDLEFEIGTDMEKAMLEVISRVNQATNLPSDIDGPFIHSGSNNDQLTSLFLQQLPGNDTPIQAYQDLVEAQIEPALTSVDGVSRIEVRGESDRQVEIRFDPYRLAELGITIPELVGRISAGRDASAGRLDIGRKEYKLRYAGRYELDEFGDMVVAWRGGLPVYLRDLAEVEVQRAVPRTLRVQNGNPAINISVMKESGANALESLLSVKEAIEQLNSNVLARNGVHLEMSYDASVFIMRALNMVTGNLLFGVLLAVAVLWCFIRKARATLIIAMSIPISILLTICVLN</sequence>
<dbReference type="PRINTS" id="PR00702">
    <property type="entry name" value="ACRIFLAVINRP"/>
</dbReference>
<dbReference type="InterPro" id="IPR027463">
    <property type="entry name" value="AcrB_DN_DC_subdom"/>
</dbReference>
<dbReference type="Proteomes" id="UP000029227">
    <property type="component" value="Unassembled WGS sequence"/>
</dbReference>
<dbReference type="PANTHER" id="PTHR32063">
    <property type="match status" value="1"/>
</dbReference>
<protein>
    <submittedName>
        <fullName evidence="2">Acriflavin resistance protein</fullName>
    </submittedName>
</protein>
<dbReference type="Gene3D" id="3.30.70.1320">
    <property type="entry name" value="Multidrug efflux transporter AcrB pore domain like"/>
    <property type="match status" value="1"/>
</dbReference>
<feature type="transmembrane region" description="Helical" evidence="1">
    <location>
        <begin position="330"/>
        <end position="353"/>
    </location>
</feature>
<dbReference type="Pfam" id="PF00873">
    <property type="entry name" value="ACR_tran"/>
    <property type="match status" value="1"/>
</dbReference>
<dbReference type="GO" id="GO:0005886">
    <property type="term" value="C:plasma membrane"/>
    <property type="evidence" value="ECO:0007669"/>
    <property type="project" value="TreeGrafter"/>
</dbReference>
<evidence type="ECO:0000256" key="1">
    <source>
        <dbReference type="SAM" id="Phobius"/>
    </source>
</evidence>
<keyword evidence="1" id="KW-1133">Transmembrane helix</keyword>
<dbReference type="Gene3D" id="3.30.2090.10">
    <property type="entry name" value="Multidrug efflux transporter AcrB TolC docking domain, DN and DC subdomains"/>
    <property type="match status" value="1"/>
</dbReference>
<dbReference type="SUPFAM" id="SSF82714">
    <property type="entry name" value="Multidrug efflux transporter AcrB TolC docking domain, DN and DC subdomains"/>
    <property type="match status" value="1"/>
</dbReference>
<dbReference type="STRING" id="754436.JCM19237_2790"/>
<dbReference type="Gene3D" id="1.20.1640.10">
    <property type="entry name" value="Multidrug efflux transporter AcrB transmembrane domain"/>
    <property type="match status" value="1"/>
</dbReference>
<gene>
    <name evidence="2" type="ORF">JCM19237_2790</name>
</gene>
<organism evidence="2 3">
    <name type="scientific">Photobacterium aphoticum</name>
    <dbReference type="NCBI Taxonomy" id="754436"/>
    <lineage>
        <taxon>Bacteria</taxon>
        <taxon>Pseudomonadati</taxon>
        <taxon>Pseudomonadota</taxon>
        <taxon>Gammaproteobacteria</taxon>
        <taxon>Vibrionales</taxon>
        <taxon>Vibrionaceae</taxon>
        <taxon>Photobacterium</taxon>
    </lineage>
</organism>
<dbReference type="SUPFAM" id="SSF82693">
    <property type="entry name" value="Multidrug efflux transporter AcrB pore domain, PN1, PN2, PC1 and PC2 subdomains"/>
    <property type="match status" value="2"/>
</dbReference>
<dbReference type="GO" id="GO:0042910">
    <property type="term" value="F:xenobiotic transmembrane transporter activity"/>
    <property type="evidence" value="ECO:0007669"/>
    <property type="project" value="TreeGrafter"/>
</dbReference>
<dbReference type="InterPro" id="IPR001036">
    <property type="entry name" value="Acrflvin-R"/>
</dbReference>
<dbReference type="Gene3D" id="3.30.70.1430">
    <property type="entry name" value="Multidrug efflux transporter AcrB pore domain"/>
    <property type="match status" value="1"/>
</dbReference>
<keyword evidence="1" id="KW-0812">Transmembrane</keyword>
<evidence type="ECO:0000313" key="2">
    <source>
        <dbReference type="EMBL" id="GAL06693.1"/>
    </source>
</evidence>
<dbReference type="AlphaFoldDB" id="A0A090QWP6"/>
<name>A0A090QWP6_9GAMM</name>
<dbReference type="EMBL" id="BBMN01000012">
    <property type="protein sequence ID" value="GAL06693.1"/>
    <property type="molecule type" value="Genomic_DNA"/>
</dbReference>
<feature type="transmembrane region" description="Helical" evidence="1">
    <location>
        <begin position="360"/>
        <end position="377"/>
    </location>
</feature>
<dbReference type="PANTHER" id="PTHR32063:SF0">
    <property type="entry name" value="SWARMING MOTILITY PROTEIN SWRC"/>
    <property type="match status" value="1"/>
</dbReference>